<accession>A0A835BGC9</accession>
<evidence type="ECO:0000313" key="2">
    <source>
        <dbReference type="EMBL" id="KAF8699065.1"/>
    </source>
</evidence>
<dbReference type="AlphaFoldDB" id="A0A835BGC9"/>
<feature type="domain" description="DUF1618" evidence="1">
    <location>
        <begin position="89"/>
        <end position="202"/>
    </location>
</feature>
<comment type="caution">
    <text evidence="2">The sequence shown here is derived from an EMBL/GenBank/DDBJ whole genome shotgun (WGS) entry which is preliminary data.</text>
</comment>
<evidence type="ECO:0000259" key="1">
    <source>
        <dbReference type="Pfam" id="PF07762"/>
    </source>
</evidence>
<name>A0A835BGC9_9POAL</name>
<reference evidence="2" key="1">
    <citation type="submission" date="2020-07" db="EMBL/GenBank/DDBJ databases">
        <title>Genome sequence and genetic diversity analysis of an under-domesticated orphan crop, white fonio (Digitaria exilis).</title>
        <authorList>
            <person name="Bennetzen J.L."/>
            <person name="Chen S."/>
            <person name="Ma X."/>
            <person name="Wang X."/>
            <person name="Yssel A.E.J."/>
            <person name="Chaluvadi S.R."/>
            <person name="Johnson M."/>
            <person name="Gangashetty P."/>
            <person name="Hamidou F."/>
            <person name="Sanogo M.D."/>
            <person name="Zwaenepoel A."/>
            <person name="Wallace J."/>
            <person name="Van De Peer Y."/>
            <person name="Van Deynze A."/>
        </authorList>
    </citation>
    <scope>NUCLEOTIDE SEQUENCE</scope>
    <source>
        <tissue evidence="2">Leaves</tissue>
    </source>
</reference>
<dbReference type="PANTHER" id="PTHR33074:SF79">
    <property type="entry name" value="EXPRESSED PROTEIN"/>
    <property type="match status" value="1"/>
</dbReference>
<evidence type="ECO:0000313" key="3">
    <source>
        <dbReference type="Proteomes" id="UP000636709"/>
    </source>
</evidence>
<dbReference type="OrthoDB" id="585971at2759"/>
<dbReference type="Pfam" id="PF07762">
    <property type="entry name" value="DUF1618"/>
    <property type="match status" value="1"/>
</dbReference>
<dbReference type="InterPro" id="IPR011676">
    <property type="entry name" value="DUF1618"/>
</dbReference>
<dbReference type="Proteomes" id="UP000636709">
    <property type="component" value="Unassembled WGS sequence"/>
</dbReference>
<protein>
    <recommendedName>
        <fullName evidence="1">DUF1618 domain-containing protein</fullName>
    </recommendedName>
</protein>
<dbReference type="PANTHER" id="PTHR33074">
    <property type="entry name" value="EXPRESSED PROTEIN-RELATED"/>
    <property type="match status" value="1"/>
</dbReference>
<proteinExistence type="predicted"/>
<dbReference type="EMBL" id="JACEFO010001857">
    <property type="protein sequence ID" value="KAF8699065.1"/>
    <property type="molecule type" value="Genomic_DNA"/>
</dbReference>
<gene>
    <name evidence="2" type="ORF">HU200_034756</name>
</gene>
<sequence length="269" mass="30346">MGVLCHGDSHGEFTVADLTEFDFPVAELCLLHHHHEDASSSGKKKNGAAEQWQVINVRLPAMDDPNVFFNYCSWRTDAVVPVDGRFLCWVNCYQGILIADVLLLPPEALLGSRRLYLEGDVTANGNLKLVCIDTNKSGERRPINIDFTISSWTLVDFYKGTWRKDGATMKDGEFFGLLCDGARSRLPRVKPSYPLASLVHLDAIVFLLKEDWHTFWLVEVDMKNKVVRSSARYMNEYEEEGGRSTPENMAPRNMFGGHSISSDICTFFS</sequence>
<keyword evidence="3" id="KW-1185">Reference proteome</keyword>
<organism evidence="2 3">
    <name type="scientific">Digitaria exilis</name>
    <dbReference type="NCBI Taxonomy" id="1010633"/>
    <lineage>
        <taxon>Eukaryota</taxon>
        <taxon>Viridiplantae</taxon>
        <taxon>Streptophyta</taxon>
        <taxon>Embryophyta</taxon>
        <taxon>Tracheophyta</taxon>
        <taxon>Spermatophyta</taxon>
        <taxon>Magnoliopsida</taxon>
        <taxon>Liliopsida</taxon>
        <taxon>Poales</taxon>
        <taxon>Poaceae</taxon>
        <taxon>PACMAD clade</taxon>
        <taxon>Panicoideae</taxon>
        <taxon>Panicodae</taxon>
        <taxon>Paniceae</taxon>
        <taxon>Anthephorinae</taxon>
        <taxon>Digitaria</taxon>
    </lineage>
</organism>